<accession>A0A7W9TN38</accession>
<keyword evidence="4 7" id="KW-0694">RNA-binding</keyword>
<comment type="subunit">
    <text evidence="7">Monomer.</text>
</comment>
<name>A0A7W9TN38_CASDE</name>
<evidence type="ECO:0000256" key="8">
    <source>
        <dbReference type="RuleBase" id="RU000673"/>
    </source>
</evidence>
<evidence type="ECO:0000256" key="4">
    <source>
        <dbReference type="ARBA" id="ARBA00022884"/>
    </source>
</evidence>
<dbReference type="GO" id="GO:0004045">
    <property type="term" value="F:peptidyl-tRNA hydrolase activity"/>
    <property type="evidence" value="ECO:0007669"/>
    <property type="project" value="UniProtKB-UniRule"/>
</dbReference>
<organism evidence="10 11">
    <name type="scientific">Castellaniella defragrans</name>
    <name type="common">Alcaligenes defragrans</name>
    <dbReference type="NCBI Taxonomy" id="75697"/>
    <lineage>
        <taxon>Bacteria</taxon>
        <taxon>Pseudomonadati</taxon>
        <taxon>Pseudomonadota</taxon>
        <taxon>Betaproteobacteria</taxon>
        <taxon>Burkholderiales</taxon>
        <taxon>Alcaligenaceae</taxon>
        <taxon>Castellaniella</taxon>
    </lineage>
</organism>
<keyword evidence="2 7" id="KW-0820">tRNA-binding</keyword>
<dbReference type="GO" id="GO:0000049">
    <property type="term" value="F:tRNA binding"/>
    <property type="evidence" value="ECO:0007669"/>
    <property type="project" value="UniProtKB-UniRule"/>
</dbReference>
<dbReference type="RefSeq" id="WP_043684536.1">
    <property type="nucleotide sequence ID" value="NZ_JACHIB010000009.1"/>
</dbReference>
<evidence type="ECO:0000256" key="6">
    <source>
        <dbReference type="ARBA" id="ARBA00050038"/>
    </source>
</evidence>
<dbReference type="Proteomes" id="UP000541136">
    <property type="component" value="Unassembled WGS sequence"/>
</dbReference>
<evidence type="ECO:0000313" key="11">
    <source>
        <dbReference type="Proteomes" id="UP000541136"/>
    </source>
</evidence>
<evidence type="ECO:0000256" key="2">
    <source>
        <dbReference type="ARBA" id="ARBA00022555"/>
    </source>
</evidence>
<comment type="subcellular location">
    <subcellularLocation>
        <location evidence="7">Cytoplasm</location>
    </subcellularLocation>
</comment>
<dbReference type="InterPro" id="IPR001328">
    <property type="entry name" value="Pept_tRNA_hydro"/>
</dbReference>
<dbReference type="EC" id="3.1.1.29" evidence="1 7"/>
<dbReference type="PANTHER" id="PTHR17224">
    <property type="entry name" value="PEPTIDYL-TRNA HYDROLASE"/>
    <property type="match status" value="1"/>
</dbReference>
<feature type="site" description="Discriminates between blocked and unblocked aminoacyl-tRNA" evidence="7">
    <location>
        <position position="14"/>
    </location>
</feature>
<dbReference type="SUPFAM" id="SSF53178">
    <property type="entry name" value="Peptidyl-tRNA hydrolase-like"/>
    <property type="match status" value="1"/>
</dbReference>
<keyword evidence="3 7" id="KW-0378">Hydrolase</keyword>
<dbReference type="GO" id="GO:0006515">
    <property type="term" value="P:protein quality control for misfolded or incompletely synthesized proteins"/>
    <property type="evidence" value="ECO:0007669"/>
    <property type="project" value="UniProtKB-UniRule"/>
</dbReference>
<dbReference type="CDD" id="cd00462">
    <property type="entry name" value="PTH"/>
    <property type="match status" value="1"/>
</dbReference>
<evidence type="ECO:0000256" key="7">
    <source>
        <dbReference type="HAMAP-Rule" id="MF_00083"/>
    </source>
</evidence>
<feature type="binding site" evidence="7">
    <location>
        <position position="72"/>
    </location>
    <ligand>
        <name>tRNA</name>
        <dbReference type="ChEBI" id="CHEBI:17843"/>
    </ligand>
</feature>
<gene>
    <name evidence="7" type="primary">pth</name>
    <name evidence="10" type="ORF">HNR28_001827</name>
</gene>
<feature type="binding site" evidence="7">
    <location>
        <position position="70"/>
    </location>
    <ligand>
        <name>tRNA</name>
        <dbReference type="ChEBI" id="CHEBI:17843"/>
    </ligand>
</feature>
<dbReference type="Gene3D" id="3.40.50.1470">
    <property type="entry name" value="Peptidyl-tRNA hydrolase"/>
    <property type="match status" value="1"/>
</dbReference>
<evidence type="ECO:0000256" key="1">
    <source>
        <dbReference type="ARBA" id="ARBA00013260"/>
    </source>
</evidence>
<feature type="active site" description="Proton acceptor" evidence="7">
    <location>
        <position position="24"/>
    </location>
</feature>
<comment type="similarity">
    <text evidence="5 7 9">Belongs to the PTH family.</text>
</comment>
<keyword evidence="7" id="KW-0963">Cytoplasm</keyword>
<feature type="binding site" evidence="7">
    <location>
        <position position="118"/>
    </location>
    <ligand>
        <name>tRNA</name>
        <dbReference type="ChEBI" id="CHEBI:17843"/>
    </ligand>
</feature>
<evidence type="ECO:0000256" key="3">
    <source>
        <dbReference type="ARBA" id="ARBA00022801"/>
    </source>
</evidence>
<dbReference type="GO" id="GO:0072344">
    <property type="term" value="P:rescue of stalled ribosome"/>
    <property type="evidence" value="ECO:0007669"/>
    <property type="project" value="UniProtKB-UniRule"/>
</dbReference>
<evidence type="ECO:0000256" key="9">
    <source>
        <dbReference type="RuleBase" id="RU004320"/>
    </source>
</evidence>
<dbReference type="PROSITE" id="PS01195">
    <property type="entry name" value="PEPT_TRNA_HYDROL_1"/>
    <property type="match status" value="1"/>
</dbReference>
<dbReference type="HAMAP" id="MF_00083">
    <property type="entry name" value="Pept_tRNA_hydro_bact"/>
    <property type="match status" value="1"/>
</dbReference>
<feature type="binding site" evidence="7">
    <location>
        <position position="19"/>
    </location>
    <ligand>
        <name>tRNA</name>
        <dbReference type="ChEBI" id="CHEBI:17843"/>
    </ligand>
</feature>
<comment type="function">
    <text evidence="7">Catalyzes the release of premature peptidyl moieties from peptidyl-tRNA molecules trapped in stalled 50S ribosomal subunits, and thus maintains levels of free tRNAs and 50S ribosomes.</text>
</comment>
<feature type="site" description="Stabilizes the basic form of H active site to accept a proton" evidence="7">
    <location>
        <position position="97"/>
    </location>
</feature>
<dbReference type="PANTHER" id="PTHR17224:SF1">
    <property type="entry name" value="PEPTIDYL-TRNA HYDROLASE"/>
    <property type="match status" value="1"/>
</dbReference>
<sequence length="199" mass="21922">MTTAPIRLIVGLGNPGPEYEATRHNAGFWLADHFADDLRASFTLEKPFFAWVARARHAGQAVILAKPVTFMNKSGQAVGALARFYKLRPEEILVLHDELDLPPGAVKLKLGGGHAGHNGLRDIQSALGSPDFWRLRIGIGHPRSLGLAQQVVNFVLHPPRKDDMPGIEDVINRCRVILPQLLDGAFDRATERLHQANHS</sequence>
<dbReference type="Pfam" id="PF01195">
    <property type="entry name" value="Pept_tRNA_hydro"/>
    <property type="match status" value="1"/>
</dbReference>
<comment type="caution">
    <text evidence="10">The sequence shown here is derived from an EMBL/GenBank/DDBJ whole genome shotgun (WGS) entry which is preliminary data.</text>
</comment>
<evidence type="ECO:0000313" key="10">
    <source>
        <dbReference type="EMBL" id="MBB6083785.1"/>
    </source>
</evidence>
<dbReference type="PROSITE" id="PS01196">
    <property type="entry name" value="PEPT_TRNA_HYDROL_2"/>
    <property type="match status" value="1"/>
</dbReference>
<dbReference type="InterPro" id="IPR018171">
    <property type="entry name" value="Pept_tRNA_hydro_CS"/>
</dbReference>
<proteinExistence type="inferred from homology"/>
<dbReference type="InterPro" id="IPR036416">
    <property type="entry name" value="Pept_tRNA_hydro_sf"/>
</dbReference>
<protein>
    <recommendedName>
        <fullName evidence="6 7">Peptidyl-tRNA hydrolase</fullName>
        <shortName evidence="7">Pth</shortName>
        <ecNumber evidence="1 7">3.1.1.29</ecNumber>
    </recommendedName>
</protein>
<dbReference type="GO" id="GO:0005737">
    <property type="term" value="C:cytoplasm"/>
    <property type="evidence" value="ECO:0007669"/>
    <property type="project" value="UniProtKB-SubCell"/>
</dbReference>
<comment type="function">
    <text evidence="7">Hydrolyzes ribosome-free peptidyl-tRNAs (with 1 or more amino acids incorporated), which drop off the ribosome during protein synthesis, or as a result of ribosome stalling.</text>
</comment>
<dbReference type="EMBL" id="JACHIB010000009">
    <property type="protein sequence ID" value="MBB6083785.1"/>
    <property type="molecule type" value="Genomic_DNA"/>
</dbReference>
<reference evidence="10 11" key="1">
    <citation type="submission" date="2020-08" db="EMBL/GenBank/DDBJ databases">
        <title>Genomic Encyclopedia of Type Strains, Phase IV (KMG-IV): sequencing the most valuable type-strain genomes for metagenomic binning, comparative biology and taxonomic classification.</title>
        <authorList>
            <person name="Goeker M."/>
        </authorList>
    </citation>
    <scope>NUCLEOTIDE SEQUENCE [LARGE SCALE GENOMIC DNA]</scope>
    <source>
        <strain evidence="10 11">DSM 12141</strain>
    </source>
</reference>
<dbReference type="FunFam" id="3.40.50.1470:FF:000001">
    <property type="entry name" value="Peptidyl-tRNA hydrolase"/>
    <property type="match status" value="1"/>
</dbReference>
<dbReference type="NCBIfam" id="TIGR00447">
    <property type="entry name" value="pth"/>
    <property type="match status" value="1"/>
</dbReference>
<evidence type="ECO:0000256" key="5">
    <source>
        <dbReference type="ARBA" id="ARBA00038063"/>
    </source>
</evidence>
<dbReference type="AlphaFoldDB" id="A0A7W9TN38"/>
<comment type="catalytic activity">
    <reaction evidence="7 8">
        <text>an N-acyl-L-alpha-aminoacyl-tRNA + H2O = an N-acyl-L-amino acid + a tRNA + H(+)</text>
        <dbReference type="Rhea" id="RHEA:54448"/>
        <dbReference type="Rhea" id="RHEA-COMP:10123"/>
        <dbReference type="Rhea" id="RHEA-COMP:13883"/>
        <dbReference type="ChEBI" id="CHEBI:15377"/>
        <dbReference type="ChEBI" id="CHEBI:15378"/>
        <dbReference type="ChEBI" id="CHEBI:59874"/>
        <dbReference type="ChEBI" id="CHEBI:78442"/>
        <dbReference type="ChEBI" id="CHEBI:138191"/>
        <dbReference type="EC" id="3.1.1.29"/>
    </reaction>
</comment>